<comment type="caution">
    <text evidence="10">The sequence shown here is derived from an EMBL/GenBank/DDBJ whole genome shotgun (WGS) entry which is preliminary data.</text>
</comment>
<dbReference type="InterPro" id="IPR025857">
    <property type="entry name" value="MacB_PCD"/>
</dbReference>
<feature type="non-terminal residue" evidence="10">
    <location>
        <position position="749"/>
    </location>
</feature>
<evidence type="ECO:0000313" key="11">
    <source>
        <dbReference type="Proteomes" id="UP000249451"/>
    </source>
</evidence>
<accession>A0A2W5CW67</accession>
<comment type="subcellular location">
    <subcellularLocation>
        <location evidence="1">Cell membrane</location>
        <topology evidence="1">Multi-pass membrane protein</topology>
    </subcellularLocation>
</comment>
<dbReference type="InterPro" id="IPR003838">
    <property type="entry name" value="ABC3_permease_C"/>
</dbReference>
<name>A0A2W5CW67_9CORY</name>
<protein>
    <submittedName>
        <fullName evidence="10">ABC transporter permease</fullName>
    </submittedName>
</protein>
<dbReference type="GO" id="GO:0005886">
    <property type="term" value="C:plasma membrane"/>
    <property type="evidence" value="ECO:0007669"/>
    <property type="project" value="UniProtKB-SubCell"/>
</dbReference>
<feature type="transmembrane region" description="Helical" evidence="7">
    <location>
        <begin position="457"/>
        <end position="476"/>
    </location>
</feature>
<organism evidence="10 11">
    <name type="scientific">Corynebacterium urealyticum</name>
    <dbReference type="NCBI Taxonomy" id="43771"/>
    <lineage>
        <taxon>Bacteria</taxon>
        <taxon>Bacillati</taxon>
        <taxon>Actinomycetota</taxon>
        <taxon>Actinomycetes</taxon>
        <taxon>Mycobacteriales</taxon>
        <taxon>Corynebacteriaceae</taxon>
        <taxon>Corynebacterium</taxon>
    </lineage>
</organism>
<reference evidence="10 11" key="1">
    <citation type="submission" date="2017-11" db="EMBL/GenBank/DDBJ databases">
        <title>Infants hospitalized years apart are colonized by the same room-sourced microbial strains.</title>
        <authorList>
            <person name="Brooks B."/>
            <person name="Olm M.R."/>
            <person name="Firek B.A."/>
            <person name="Baker R."/>
            <person name="Thomas B.C."/>
            <person name="Morowitz M.J."/>
            <person name="Banfield J.F."/>
        </authorList>
    </citation>
    <scope>NUCLEOTIDE SEQUENCE [LARGE SCALE GENOMIC DNA]</scope>
    <source>
        <strain evidence="10">S2_012_000_R3_87</strain>
    </source>
</reference>
<evidence type="ECO:0000256" key="3">
    <source>
        <dbReference type="ARBA" id="ARBA00022692"/>
    </source>
</evidence>
<gene>
    <name evidence="10" type="ORF">DI609_08905</name>
</gene>
<evidence type="ECO:0000256" key="7">
    <source>
        <dbReference type="SAM" id="Phobius"/>
    </source>
</evidence>
<dbReference type="PANTHER" id="PTHR30572:SF4">
    <property type="entry name" value="ABC TRANSPORTER PERMEASE YTRF"/>
    <property type="match status" value="1"/>
</dbReference>
<sequence length="749" mass="81023">MSAINAATRPTRRDLWRHPWRTCAAVILIALPVALVVGFSLFQASSTFNTFLLSPDRSVQVRSEQKETTNADVPELAAEILPEGTTVSPITSFDNTSVLVGDRSTSSWLVQFDAENPPEKAREVVDKLGLGPNEIVLSRSSARELDAQVGDTVTFLGRSIDGERHATVAAIGPDNFDFVTAPALGDPPDHTSVSTTWAINGDVQLTSEMEDAAAQQGLDLWGPELSESLPAQENTPSPGDALEAIVFFVFFASVYIIAGLLILFLLAPVFTLAMGRNTRLYALMSSQGAMPRHIMLAVMAYGFFMGVLGATIGLVLGLGVVWPAWTARYPDFPVHVPWAECIIAWLVAVVGSVVVSIVPAWLAQRSALAAAIQGGAPDRLLRFRPWMAIGPVALPLLLLLSFTPLGRTFSALIVLFGMIAIAGSAPALVFLCSKIARRGPLTLRLAGRSLTRRSMHALPTAIAIVAVSFVATVFGVSTMTADAKHRAEEQIIMPRTSALIQSETYGDPVKESTEAERAAADAVIDTAPGSIHPYYTYPSHGGYFWSEEDREVYDLSTEFDFECEQVDITVPVERAVFIDSQGRRTDESEEAREECAHEMMTMFVSNSMISDTRLIQADSSQLDLWQFDTEEDRQAAARTLDAGGIVLAHNSHVGTHTEGTVTVDTFEDSSATAKSDTRSADLPITEALPTMARDIVLISPQAGEALGMEPFYEGRAIAFNDVPDNTMREELSDAAAQASQSQYYLAWAS</sequence>
<feature type="domain" description="MacB-like periplasmic core" evidence="9">
    <location>
        <begin position="26"/>
        <end position="182"/>
    </location>
</feature>
<evidence type="ECO:0000256" key="4">
    <source>
        <dbReference type="ARBA" id="ARBA00022989"/>
    </source>
</evidence>
<evidence type="ECO:0000313" key="10">
    <source>
        <dbReference type="EMBL" id="PZO99181.1"/>
    </source>
</evidence>
<feature type="transmembrane region" description="Helical" evidence="7">
    <location>
        <begin position="294"/>
        <end position="322"/>
    </location>
</feature>
<evidence type="ECO:0000259" key="9">
    <source>
        <dbReference type="Pfam" id="PF12704"/>
    </source>
</evidence>
<keyword evidence="5 7" id="KW-0472">Membrane</keyword>
<dbReference type="PANTHER" id="PTHR30572">
    <property type="entry name" value="MEMBRANE COMPONENT OF TRANSPORTER-RELATED"/>
    <property type="match status" value="1"/>
</dbReference>
<feature type="transmembrane region" description="Helical" evidence="7">
    <location>
        <begin position="20"/>
        <end position="42"/>
    </location>
</feature>
<dbReference type="Pfam" id="PF02687">
    <property type="entry name" value="FtsX"/>
    <property type="match status" value="1"/>
</dbReference>
<keyword evidence="3 7" id="KW-0812">Transmembrane</keyword>
<feature type="transmembrane region" description="Helical" evidence="7">
    <location>
        <begin position="245"/>
        <end position="273"/>
    </location>
</feature>
<dbReference type="EMBL" id="QFNY01000220">
    <property type="protein sequence ID" value="PZO99181.1"/>
    <property type="molecule type" value="Genomic_DNA"/>
</dbReference>
<keyword evidence="2" id="KW-1003">Cell membrane</keyword>
<dbReference type="AlphaFoldDB" id="A0A2W5CW67"/>
<proteinExistence type="inferred from homology"/>
<evidence type="ECO:0000256" key="1">
    <source>
        <dbReference type="ARBA" id="ARBA00004651"/>
    </source>
</evidence>
<evidence type="ECO:0000256" key="2">
    <source>
        <dbReference type="ARBA" id="ARBA00022475"/>
    </source>
</evidence>
<evidence type="ECO:0000256" key="6">
    <source>
        <dbReference type="ARBA" id="ARBA00038076"/>
    </source>
</evidence>
<feature type="transmembrane region" description="Helical" evidence="7">
    <location>
        <begin position="409"/>
        <end position="436"/>
    </location>
</feature>
<feature type="transmembrane region" description="Helical" evidence="7">
    <location>
        <begin position="342"/>
        <end position="362"/>
    </location>
</feature>
<dbReference type="InterPro" id="IPR050250">
    <property type="entry name" value="Macrolide_Exporter_MacB"/>
</dbReference>
<dbReference type="Pfam" id="PF12704">
    <property type="entry name" value="MacB_PCD"/>
    <property type="match status" value="1"/>
</dbReference>
<feature type="domain" description="ABC3 transporter permease C-terminal" evidence="8">
    <location>
        <begin position="254"/>
        <end position="363"/>
    </location>
</feature>
<comment type="similarity">
    <text evidence="6">Belongs to the ABC-4 integral membrane protein family.</text>
</comment>
<evidence type="ECO:0000256" key="5">
    <source>
        <dbReference type="ARBA" id="ARBA00023136"/>
    </source>
</evidence>
<dbReference type="GO" id="GO:0022857">
    <property type="term" value="F:transmembrane transporter activity"/>
    <property type="evidence" value="ECO:0007669"/>
    <property type="project" value="TreeGrafter"/>
</dbReference>
<feature type="transmembrane region" description="Helical" evidence="7">
    <location>
        <begin position="383"/>
        <end position="403"/>
    </location>
</feature>
<keyword evidence="4 7" id="KW-1133">Transmembrane helix</keyword>
<evidence type="ECO:0000259" key="8">
    <source>
        <dbReference type="Pfam" id="PF02687"/>
    </source>
</evidence>
<dbReference type="Proteomes" id="UP000249451">
    <property type="component" value="Unassembled WGS sequence"/>
</dbReference>